<dbReference type="EMBL" id="KZ858958">
    <property type="protein sequence ID" value="RDW27854.1"/>
    <property type="molecule type" value="Genomic_DNA"/>
</dbReference>
<dbReference type="AlphaFoldDB" id="A0A371CC25"/>
<protein>
    <submittedName>
        <fullName evidence="1">Uncharacterized protein</fullName>
    </submittedName>
</protein>
<organism evidence="1 2">
    <name type="scientific">Yarrowia lipolytica</name>
    <name type="common">Candida lipolytica</name>
    <dbReference type="NCBI Taxonomy" id="4952"/>
    <lineage>
        <taxon>Eukaryota</taxon>
        <taxon>Fungi</taxon>
        <taxon>Dikarya</taxon>
        <taxon>Ascomycota</taxon>
        <taxon>Saccharomycotina</taxon>
        <taxon>Dipodascomycetes</taxon>
        <taxon>Dipodascales</taxon>
        <taxon>Dipodascales incertae sedis</taxon>
        <taxon>Yarrowia</taxon>
    </lineage>
</organism>
<accession>A0A371CC25</accession>
<reference evidence="1 2" key="1">
    <citation type="submission" date="2018-07" db="EMBL/GenBank/DDBJ databases">
        <title>Draft Genome Assemblies for Five Robust Yarrowia lipolytica Strains Exhibiting High Lipid Production and Pentose Sugar Utilization and Sugar Alcohol Secretion from Undetoxified Lignocellulosic Biomass Hydrolysates.</title>
        <authorList>
            <consortium name="DOE Joint Genome Institute"/>
            <person name="Walker C."/>
            <person name="Ryu S."/>
            <person name="Na H."/>
            <person name="Zane M."/>
            <person name="LaButti K."/>
            <person name="Lipzen A."/>
            <person name="Haridas S."/>
            <person name="Barry K."/>
            <person name="Grigoriev I.V."/>
            <person name="Quarterman J."/>
            <person name="Slininger P."/>
            <person name="Dien B."/>
            <person name="Trinh C.T."/>
        </authorList>
    </citation>
    <scope>NUCLEOTIDE SEQUENCE [LARGE SCALE GENOMIC DNA]</scope>
    <source>
        <strain evidence="1 2">YB392</strain>
    </source>
</reference>
<evidence type="ECO:0000313" key="1">
    <source>
        <dbReference type="EMBL" id="RDW27854.1"/>
    </source>
</evidence>
<proteinExistence type="predicted"/>
<dbReference type="Proteomes" id="UP000256601">
    <property type="component" value="Unassembled WGS sequence"/>
</dbReference>
<name>A0A371CC25_YARLL</name>
<sequence>MLLLLKSCSPALVTSLQSTTCLLFHHHNMFTKLGHFGKVSHYFFWASSPFLSLSLSPKGIVFLLLFIHDEGI</sequence>
<evidence type="ECO:0000313" key="2">
    <source>
        <dbReference type="Proteomes" id="UP000256601"/>
    </source>
</evidence>
<gene>
    <name evidence="1" type="ORF">B0I71DRAFT_128394</name>
</gene>